<name>A0ABV5J3H7_9BACT</name>
<dbReference type="InterPro" id="IPR046495">
    <property type="entry name" value="DUF6588"/>
</dbReference>
<sequence>MKKTLYFCCLTFLGAQVQVQAQDEIEQFLQGSQEDLNTYLGNYVKPAAKGFMYSMGSGWAHTAETHKTFGFDIKFGVSASAVPSGYETFKFNNSDYSKTRLANTTGNASADLPTVFGPVETDATLEIYEVVNGDVYIIDEMNVPPGADIPIKYVPAPSVQASLGLPAGFEITGRFIPKLEIDDTEVSQWGVGLKHNLKQFIPVVNKLPFTFSAMAAYNQLEAAYYIERNMGQYGTLDVKTWTFQGMVSKQFAVLTLYGAAGYSTGESDFNILGEYEVNTPEGTETFEDPVSLQYENKGATATLGARIKLGPIFINGDYTFQEFNTINVGLGVSIN</sequence>
<feature type="signal peptide" evidence="1">
    <location>
        <begin position="1"/>
        <end position="21"/>
    </location>
</feature>
<dbReference type="EMBL" id="JBHMEW010000047">
    <property type="protein sequence ID" value="MFB9211351.1"/>
    <property type="molecule type" value="Genomic_DNA"/>
</dbReference>
<evidence type="ECO:0000313" key="3">
    <source>
        <dbReference type="Proteomes" id="UP001589654"/>
    </source>
</evidence>
<dbReference type="Pfam" id="PF20230">
    <property type="entry name" value="DUF6588"/>
    <property type="match status" value="1"/>
</dbReference>
<evidence type="ECO:0000313" key="2">
    <source>
        <dbReference type="EMBL" id="MFB9211351.1"/>
    </source>
</evidence>
<accession>A0ABV5J3H7</accession>
<protein>
    <submittedName>
        <fullName evidence="2">DUF6588 family protein</fullName>
    </submittedName>
</protein>
<evidence type="ECO:0000256" key="1">
    <source>
        <dbReference type="SAM" id="SignalP"/>
    </source>
</evidence>
<proteinExistence type="predicted"/>
<dbReference type="Proteomes" id="UP001589654">
    <property type="component" value="Unassembled WGS sequence"/>
</dbReference>
<dbReference type="RefSeq" id="WP_290248038.1">
    <property type="nucleotide sequence ID" value="NZ_JAUFQT010000001.1"/>
</dbReference>
<organism evidence="2 3">
    <name type="scientific">Echinicola jeungdonensis</name>
    <dbReference type="NCBI Taxonomy" id="709343"/>
    <lineage>
        <taxon>Bacteria</taxon>
        <taxon>Pseudomonadati</taxon>
        <taxon>Bacteroidota</taxon>
        <taxon>Cytophagia</taxon>
        <taxon>Cytophagales</taxon>
        <taxon>Cyclobacteriaceae</taxon>
        <taxon>Echinicola</taxon>
    </lineage>
</organism>
<keyword evidence="3" id="KW-1185">Reference proteome</keyword>
<keyword evidence="1" id="KW-0732">Signal</keyword>
<gene>
    <name evidence="2" type="ORF">ACFFUR_05990</name>
</gene>
<feature type="chain" id="PRO_5045729795" evidence="1">
    <location>
        <begin position="22"/>
        <end position="335"/>
    </location>
</feature>
<reference evidence="2 3" key="1">
    <citation type="submission" date="2024-09" db="EMBL/GenBank/DDBJ databases">
        <authorList>
            <person name="Sun Q."/>
            <person name="Mori K."/>
        </authorList>
    </citation>
    <scope>NUCLEOTIDE SEQUENCE [LARGE SCALE GENOMIC DNA]</scope>
    <source>
        <strain evidence="2 3">CECT 7682</strain>
    </source>
</reference>
<comment type="caution">
    <text evidence="2">The sequence shown here is derived from an EMBL/GenBank/DDBJ whole genome shotgun (WGS) entry which is preliminary data.</text>
</comment>